<organism evidence="10">
    <name type="scientific">Ornithinibacillus sp. 4-3</name>
    <dbReference type="NCBI Taxonomy" id="3231488"/>
    <lineage>
        <taxon>Bacteria</taxon>
        <taxon>Bacillati</taxon>
        <taxon>Bacillota</taxon>
        <taxon>Bacilli</taxon>
        <taxon>Bacillales</taxon>
        <taxon>Bacillaceae</taxon>
        <taxon>Ornithinibacillus</taxon>
    </lineage>
</organism>
<dbReference type="RefSeq" id="WP_368654318.1">
    <property type="nucleotide sequence ID" value="NZ_CP162599.1"/>
</dbReference>
<dbReference type="InterPro" id="IPR001789">
    <property type="entry name" value="Sig_transdc_resp-reg_receiver"/>
</dbReference>
<dbReference type="PANTHER" id="PTHR48111:SF1">
    <property type="entry name" value="TWO-COMPONENT RESPONSE REGULATOR ORR33"/>
    <property type="match status" value="1"/>
</dbReference>
<dbReference type="GO" id="GO:0000156">
    <property type="term" value="F:phosphorelay response regulator activity"/>
    <property type="evidence" value="ECO:0007669"/>
    <property type="project" value="TreeGrafter"/>
</dbReference>
<evidence type="ECO:0000256" key="7">
    <source>
        <dbReference type="PROSITE-ProRule" id="PRU01091"/>
    </source>
</evidence>
<dbReference type="Gene3D" id="1.10.10.10">
    <property type="entry name" value="Winged helix-like DNA-binding domain superfamily/Winged helix DNA-binding domain"/>
    <property type="match status" value="1"/>
</dbReference>
<feature type="DNA-binding region" description="OmpR/PhoB-type" evidence="7">
    <location>
        <begin position="123"/>
        <end position="224"/>
    </location>
</feature>
<feature type="domain" description="OmpR/PhoB-type" evidence="9">
    <location>
        <begin position="123"/>
        <end position="224"/>
    </location>
</feature>
<evidence type="ECO:0000313" key="10">
    <source>
        <dbReference type="EMBL" id="XDK33640.1"/>
    </source>
</evidence>
<dbReference type="GO" id="GO:0032993">
    <property type="term" value="C:protein-DNA complex"/>
    <property type="evidence" value="ECO:0007669"/>
    <property type="project" value="TreeGrafter"/>
</dbReference>
<proteinExistence type="predicted"/>
<dbReference type="PROSITE" id="PS50110">
    <property type="entry name" value="RESPONSE_REGULATORY"/>
    <property type="match status" value="1"/>
</dbReference>
<dbReference type="InterPro" id="IPR001867">
    <property type="entry name" value="OmpR/PhoB-type_DNA-bd"/>
</dbReference>
<dbReference type="CDD" id="cd17574">
    <property type="entry name" value="REC_OmpR"/>
    <property type="match status" value="1"/>
</dbReference>
<dbReference type="Gene3D" id="6.10.250.690">
    <property type="match status" value="1"/>
</dbReference>
<dbReference type="InterPro" id="IPR036388">
    <property type="entry name" value="WH-like_DNA-bd_sf"/>
</dbReference>
<dbReference type="GO" id="GO:0005829">
    <property type="term" value="C:cytosol"/>
    <property type="evidence" value="ECO:0007669"/>
    <property type="project" value="TreeGrafter"/>
</dbReference>
<dbReference type="Pfam" id="PF00486">
    <property type="entry name" value="Trans_reg_C"/>
    <property type="match status" value="1"/>
</dbReference>
<accession>A0AB39HT50</accession>
<dbReference type="PROSITE" id="PS51755">
    <property type="entry name" value="OMPR_PHOB"/>
    <property type="match status" value="1"/>
</dbReference>
<keyword evidence="2" id="KW-0902">Two-component regulatory system</keyword>
<dbReference type="InterPro" id="IPR011006">
    <property type="entry name" value="CheY-like_superfamily"/>
</dbReference>
<dbReference type="InterPro" id="IPR039420">
    <property type="entry name" value="WalR-like"/>
</dbReference>
<dbReference type="PANTHER" id="PTHR48111">
    <property type="entry name" value="REGULATOR OF RPOS"/>
    <property type="match status" value="1"/>
</dbReference>
<dbReference type="Pfam" id="PF00072">
    <property type="entry name" value="Response_reg"/>
    <property type="match status" value="1"/>
</dbReference>
<dbReference type="CDD" id="cd00383">
    <property type="entry name" value="trans_reg_C"/>
    <property type="match status" value="1"/>
</dbReference>
<sequence>MRILLVDDDQDILNINSIYLEREGYECLLAETLQQAHAIIELENPDLIVLDIMLADGSGIDFCRKIRDLTIAPIIFLSSLLEEAKKIEALKIGGDDYITKPYKLAELSARIYANLRRMQMYEKKTYEFPPLKIEVESYRVFLYEKEILLTQKEMQLLVILVRNQGTTVRAVDLYEQVWGQPAINESSMRTLQVHISTLRKKIILDENSSINIKTIRMIGYCFQYEE</sequence>
<protein>
    <submittedName>
        <fullName evidence="10">Response regulator transcription factor</fullName>
    </submittedName>
</protein>
<evidence type="ECO:0000259" key="9">
    <source>
        <dbReference type="PROSITE" id="PS51755"/>
    </source>
</evidence>
<keyword evidence="1 6" id="KW-0597">Phosphoprotein</keyword>
<dbReference type="SMART" id="SM00448">
    <property type="entry name" value="REC"/>
    <property type="match status" value="1"/>
</dbReference>
<dbReference type="Gene3D" id="3.40.50.2300">
    <property type="match status" value="1"/>
</dbReference>
<keyword evidence="5" id="KW-0804">Transcription</keyword>
<dbReference type="SUPFAM" id="SSF52172">
    <property type="entry name" value="CheY-like"/>
    <property type="match status" value="1"/>
</dbReference>
<evidence type="ECO:0000256" key="2">
    <source>
        <dbReference type="ARBA" id="ARBA00023012"/>
    </source>
</evidence>
<keyword evidence="4 7" id="KW-0238">DNA-binding</keyword>
<evidence type="ECO:0000256" key="1">
    <source>
        <dbReference type="ARBA" id="ARBA00022553"/>
    </source>
</evidence>
<feature type="domain" description="Response regulatory" evidence="8">
    <location>
        <begin position="2"/>
        <end position="115"/>
    </location>
</feature>
<feature type="modified residue" description="4-aspartylphosphate" evidence="6">
    <location>
        <position position="51"/>
    </location>
</feature>
<evidence type="ECO:0000256" key="4">
    <source>
        <dbReference type="ARBA" id="ARBA00023125"/>
    </source>
</evidence>
<evidence type="ECO:0000256" key="6">
    <source>
        <dbReference type="PROSITE-ProRule" id="PRU00169"/>
    </source>
</evidence>
<dbReference type="EMBL" id="CP162599">
    <property type="protein sequence ID" value="XDK33640.1"/>
    <property type="molecule type" value="Genomic_DNA"/>
</dbReference>
<evidence type="ECO:0000256" key="5">
    <source>
        <dbReference type="ARBA" id="ARBA00023163"/>
    </source>
</evidence>
<evidence type="ECO:0000256" key="3">
    <source>
        <dbReference type="ARBA" id="ARBA00023015"/>
    </source>
</evidence>
<dbReference type="GO" id="GO:0006355">
    <property type="term" value="P:regulation of DNA-templated transcription"/>
    <property type="evidence" value="ECO:0007669"/>
    <property type="project" value="InterPro"/>
</dbReference>
<gene>
    <name evidence="10" type="ORF">AB4Y30_04620</name>
</gene>
<evidence type="ECO:0000259" key="8">
    <source>
        <dbReference type="PROSITE" id="PS50110"/>
    </source>
</evidence>
<dbReference type="GO" id="GO:0000976">
    <property type="term" value="F:transcription cis-regulatory region binding"/>
    <property type="evidence" value="ECO:0007669"/>
    <property type="project" value="TreeGrafter"/>
</dbReference>
<name>A0AB39HT50_9BACI</name>
<dbReference type="SMART" id="SM00862">
    <property type="entry name" value="Trans_reg_C"/>
    <property type="match status" value="1"/>
</dbReference>
<dbReference type="AlphaFoldDB" id="A0AB39HT50"/>
<keyword evidence="3" id="KW-0805">Transcription regulation</keyword>
<reference evidence="10" key="1">
    <citation type="submission" date="2024-07" db="EMBL/GenBank/DDBJ databases">
        <title>Halotolerant mesophilic bacterium Ornithinibacillus sp. 4-3, sp. nov., isolated from soil.</title>
        <authorList>
            <person name="Sidarenka A.V."/>
            <person name="Guliayeva D.E."/>
            <person name="Leanovich S.I."/>
            <person name="Hileuskaya K.S."/>
            <person name="Akhremchuk A.E."/>
            <person name="Sikolenko M.A."/>
            <person name="Valentovich L.N."/>
        </authorList>
    </citation>
    <scope>NUCLEOTIDE SEQUENCE</scope>
    <source>
        <strain evidence="10">4-3</strain>
    </source>
</reference>